<evidence type="ECO:0000313" key="3">
    <source>
        <dbReference type="Proteomes" id="UP000248054"/>
    </source>
</evidence>
<comment type="caution">
    <text evidence="2">The sequence shown here is derived from an EMBL/GenBank/DDBJ whole genome shotgun (WGS) entry which is preliminary data.</text>
</comment>
<gene>
    <name evidence="2" type="ORF">DFQ11_10315</name>
</gene>
<keyword evidence="3" id="KW-1185">Reference proteome</keyword>
<dbReference type="EMBL" id="QJTD01000003">
    <property type="protein sequence ID" value="PYE80935.1"/>
    <property type="molecule type" value="Genomic_DNA"/>
</dbReference>
<dbReference type="AlphaFoldDB" id="A0A2V4XDY3"/>
<organism evidence="2 3">
    <name type="scientific">Winogradskyella epiphytica</name>
    <dbReference type="NCBI Taxonomy" id="262005"/>
    <lineage>
        <taxon>Bacteria</taxon>
        <taxon>Pseudomonadati</taxon>
        <taxon>Bacteroidota</taxon>
        <taxon>Flavobacteriia</taxon>
        <taxon>Flavobacteriales</taxon>
        <taxon>Flavobacteriaceae</taxon>
        <taxon>Winogradskyella</taxon>
    </lineage>
</organism>
<dbReference type="RefSeq" id="WP_110475559.1">
    <property type="nucleotide sequence ID" value="NZ_BMWQ01000003.1"/>
</dbReference>
<protein>
    <submittedName>
        <fullName evidence="2">Uncharacterized protein</fullName>
    </submittedName>
</protein>
<proteinExistence type="predicted"/>
<name>A0A2V4XDY3_9FLAO</name>
<keyword evidence="1" id="KW-0812">Transmembrane</keyword>
<reference evidence="2 3" key="1">
    <citation type="submission" date="2018-06" db="EMBL/GenBank/DDBJ databases">
        <title>Genomic Encyclopedia of Type Strains, Phase III (KMG-III): the genomes of soil and plant-associated and newly described type strains.</title>
        <authorList>
            <person name="Whitman W."/>
        </authorList>
    </citation>
    <scope>NUCLEOTIDE SEQUENCE [LARGE SCALE GENOMIC DNA]</scope>
    <source>
        <strain evidence="2 3">CECT 7945</strain>
    </source>
</reference>
<dbReference type="OrthoDB" id="1450755at2"/>
<evidence type="ECO:0000256" key="1">
    <source>
        <dbReference type="SAM" id="Phobius"/>
    </source>
</evidence>
<evidence type="ECO:0000313" key="2">
    <source>
        <dbReference type="EMBL" id="PYE80935.1"/>
    </source>
</evidence>
<accession>A0A2V4XDY3</accession>
<dbReference type="Proteomes" id="UP000248054">
    <property type="component" value="Unassembled WGS sequence"/>
</dbReference>
<keyword evidence="1" id="KW-1133">Transmembrane helix</keyword>
<keyword evidence="1" id="KW-0472">Membrane</keyword>
<feature type="transmembrane region" description="Helical" evidence="1">
    <location>
        <begin position="7"/>
        <end position="24"/>
    </location>
</feature>
<sequence length="178" mass="21341">MTKTQKIVIAIISVIIIGIIYWNTRIQIEYYFLKKHVVFWSENVEIKPSDFKAEANLNSDSNESWFHGLYLKSTNLKDAEVKALFDQNKSWIKDTTDFKELMKMQKLRFDLYESFARKFNKEINKIKYRDDILYSDLEKIGTKIYAELLAVEDSIYKTDLPIEENIDYWRPKINRMLE</sequence>